<keyword evidence="3" id="KW-0732">Signal</keyword>
<evidence type="ECO:0000256" key="1">
    <source>
        <dbReference type="SAM" id="Coils"/>
    </source>
</evidence>
<feature type="compositionally biased region" description="Low complexity" evidence="2">
    <location>
        <begin position="172"/>
        <end position="184"/>
    </location>
</feature>
<feature type="compositionally biased region" description="Basic residues" evidence="2">
    <location>
        <begin position="578"/>
        <end position="588"/>
    </location>
</feature>
<feature type="signal peptide" evidence="3">
    <location>
        <begin position="1"/>
        <end position="24"/>
    </location>
</feature>
<name>A0A0Q9WK14_DROVI</name>
<dbReference type="OrthoDB" id="7865882at2759"/>
<feature type="region of interest" description="Disordered" evidence="2">
    <location>
        <begin position="172"/>
        <end position="192"/>
    </location>
</feature>
<keyword evidence="1" id="KW-0175">Coiled coil</keyword>
<evidence type="ECO:0000313" key="4">
    <source>
        <dbReference type="EMBL" id="KRF81227.1"/>
    </source>
</evidence>
<gene>
    <name evidence="4" type="primary">Dvir\GJ27081</name>
    <name evidence="4" type="ORF">Dvir_GJ27081</name>
</gene>
<keyword evidence="5" id="KW-1185">Reference proteome</keyword>
<feature type="region of interest" description="Disordered" evidence="2">
    <location>
        <begin position="561"/>
        <end position="595"/>
    </location>
</feature>
<evidence type="ECO:0000313" key="5">
    <source>
        <dbReference type="Proteomes" id="UP000008792"/>
    </source>
</evidence>
<feature type="region of interest" description="Disordered" evidence="2">
    <location>
        <begin position="787"/>
        <end position="819"/>
    </location>
</feature>
<dbReference type="EMBL" id="CH940649">
    <property type="protein sequence ID" value="KRF81227.1"/>
    <property type="molecule type" value="Genomic_DNA"/>
</dbReference>
<accession>A0A0Q9WK14</accession>
<sequence>MSNYMFVCRLFLYLVSTIVTLTVAQLMLSGTGHGPRVPNSYDANTVSEYIEQLNLNVPNQSLVKLREQRDYLLKSFSSLVNSEWNSVQEFEHKERQEKFKKLCATAAASSERVMAEVAQLLEESEKELQQFRGLPFGGGMRAEQFIDDAIVVPCAQQRRDMSEMAASTIPITRAPGSTTTTTTPPDRRATETTTPVRICNMPARNKATIAAPQKTLDQAIQHIRNVLKNAASEYELNGGQLELATDAAMPTMTPMPSDEQRQQEFPVRWLSENFMQLREMRKLRSYNPSAMHEELPWPDLVDNPVWMYNKQPPVSARAWLVPTAPEQQQMRRQQQQLDLGRDQDEAISLAPLPSRIVQSHSQYTPDRDRLLSDVQDSEAGATPLATRNVAQPISNVGLLSIPTGESQAASLTDEGLHTLCPPVPVVSPLLLVERGAIGGDNNASMSLPLRSRHALASSLLQAYRTQLPAIDEEQQNQQRVTTPRLLELNEDYTTETVAVAAAETVAVAETAAAGPATADQADAIAPNTPSSFAPPANITPPLTRDWASIFRQRTELPNYVLSPSSTATTTTTTTPRLPPRRRRRRRRPAAVAQTPSDDEVMLGFLNNMFQERWSQIEQQTIAVDVPHHADEMPAEVPLPLPPPTEPTATVVTEPPALPMQTDELPDRSAAAEGIEPQALPMQTDKLTEKLPAMSTTSVNLADLPERPIVTAIEVICKPPSAISDAGQLVNRTEVSSTDSPMLVEADQCAGMSQFTRSERVERELREDLSFLVEHKHLLRVMVDQTKHLSDKQQREDQQRNYQSLANRSHPTDDTDENGQAQNIRYIALPAIYTYDPQMILEMPEWKPRVVHNLIGALIRNDQIDMRATGFIETRMEAAFAFRVLLELKAANIISLSPDARYASLL</sequence>
<organism evidence="4 5">
    <name type="scientific">Drosophila virilis</name>
    <name type="common">Fruit fly</name>
    <dbReference type="NCBI Taxonomy" id="7244"/>
    <lineage>
        <taxon>Eukaryota</taxon>
        <taxon>Metazoa</taxon>
        <taxon>Ecdysozoa</taxon>
        <taxon>Arthropoda</taxon>
        <taxon>Hexapoda</taxon>
        <taxon>Insecta</taxon>
        <taxon>Pterygota</taxon>
        <taxon>Neoptera</taxon>
        <taxon>Endopterygota</taxon>
        <taxon>Diptera</taxon>
        <taxon>Brachycera</taxon>
        <taxon>Muscomorpha</taxon>
        <taxon>Ephydroidea</taxon>
        <taxon>Drosophilidae</taxon>
        <taxon>Drosophila</taxon>
    </lineage>
</organism>
<feature type="coiled-coil region" evidence="1">
    <location>
        <begin position="107"/>
        <end position="134"/>
    </location>
</feature>
<dbReference type="KEGG" id="dvi:26531851"/>
<dbReference type="FunCoup" id="A0A0Q9WK14">
    <property type="interactions" value="25"/>
</dbReference>
<dbReference type="Proteomes" id="UP000008792">
    <property type="component" value="Unassembled WGS sequence"/>
</dbReference>
<evidence type="ECO:0000256" key="3">
    <source>
        <dbReference type="SAM" id="SignalP"/>
    </source>
</evidence>
<evidence type="ECO:0000256" key="2">
    <source>
        <dbReference type="SAM" id="MobiDB-lite"/>
    </source>
</evidence>
<dbReference type="InParanoid" id="A0A0Q9WK14"/>
<dbReference type="AlphaFoldDB" id="A0A0Q9WK14"/>
<feature type="compositionally biased region" description="Basic and acidic residues" evidence="2">
    <location>
        <begin position="787"/>
        <end position="798"/>
    </location>
</feature>
<dbReference type="STRING" id="7244.A0A0Q9WK14"/>
<proteinExistence type="predicted"/>
<feature type="compositionally biased region" description="Low complexity" evidence="2">
    <location>
        <begin position="566"/>
        <end position="575"/>
    </location>
</feature>
<feature type="chain" id="PRO_5006386832" evidence="3">
    <location>
        <begin position="25"/>
        <end position="905"/>
    </location>
</feature>
<feature type="compositionally biased region" description="Polar residues" evidence="2">
    <location>
        <begin position="799"/>
        <end position="808"/>
    </location>
</feature>
<protein>
    <submittedName>
        <fullName evidence="4">Uncharacterized protein</fullName>
    </submittedName>
</protein>
<reference evidence="4 5" key="1">
    <citation type="journal article" date="2007" name="Nature">
        <title>Evolution of genes and genomes on the Drosophila phylogeny.</title>
        <authorList>
            <consortium name="Drosophila 12 Genomes Consortium"/>
            <person name="Clark A.G."/>
            <person name="Eisen M.B."/>
            <person name="Smith D.R."/>
            <person name="Bergman C.M."/>
            <person name="Oliver B."/>
            <person name="Markow T.A."/>
            <person name="Kaufman T.C."/>
            <person name="Kellis M."/>
            <person name="Gelbart W."/>
            <person name="Iyer V.N."/>
            <person name="Pollard D.A."/>
            <person name="Sackton T.B."/>
            <person name="Larracuente A.M."/>
            <person name="Singh N.D."/>
            <person name="Abad J.P."/>
            <person name="Abt D.N."/>
            <person name="Adryan B."/>
            <person name="Aguade M."/>
            <person name="Akashi H."/>
            <person name="Anderson W.W."/>
            <person name="Aquadro C.F."/>
            <person name="Ardell D.H."/>
            <person name="Arguello R."/>
            <person name="Artieri C.G."/>
            <person name="Barbash D.A."/>
            <person name="Barker D."/>
            <person name="Barsanti P."/>
            <person name="Batterham P."/>
            <person name="Batzoglou S."/>
            <person name="Begun D."/>
            <person name="Bhutkar A."/>
            <person name="Blanco E."/>
            <person name="Bosak S.A."/>
            <person name="Bradley R.K."/>
            <person name="Brand A.D."/>
            <person name="Brent M.R."/>
            <person name="Brooks A.N."/>
            <person name="Brown R.H."/>
            <person name="Butlin R.K."/>
            <person name="Caggese C."/>
            <person name="Calvi B.R."/>
            <person name="Bernardo de Carvalho A."/>
            <person name="Caspi A."/>
            <person name="Castrezana S."/>
            <person name="Celniker S.E."/>
            <person name="Chang J.L."/>
            <person name="Chapple C."/>
            <person name="Chatterji S."/>
            <person name="Chinwalla A."/>
            <person name="Civetta A."/>
            <person name="Clifton S.W."/>
            <person name="Comeron J.M."/>
            <person name="Costello J.C."/>
            <person name="Coyne J.A."/>
            <person name="Daub J."/>
            <person name="David R.G."/>
            <person name="Delcher A.L."/>
            <person name="Delehaunty K."/>
            <person name="Do C.B."/>
            <person name="Ebling H."/>
            <person name="Edwards K."/>
            <person name="Eickbush T."/>
            <person name="Evans J.D."/>
            <person name="Filipski A."/>
            <person name="Findeiss S."/>
            <person name="Freyhult E."/>
            <person name="Fulton L."/>
            <person name="Fulton R."/>
            <person name="Garcia A.C."/>
            <person name="Gardiner A."/>
            <person name="Garfield D.A."/>
            <person name="Garvin B.E."/>
            <person name="Gibson G."/>
            <person name="Gilbert D."/>
            <person name="Gnerre S."/>
            <person name="Godfrey J."/>
            <person name="Good R."/>
            <person name="Gotea V."/>
            <person name="Gravely B."/>
            <person name="Greenberg A.J."/>
            <person name="Griffiths-Jones S."/>
            <person name="Gross S."/>
            <person name="Guigo R."/>
            <person name="Gustafson E.A."/>
            <person name="Haerty W."/>
            <person name="Hahn M.W."/>
            <person name="Halligan D.L."/>
            <person name="Halpern A.L."/>
            <person name="Halter G.M."/>
            <person name="Han M.V."/>
            <person name="Heger A."/>
            <person name="Hillier L."/>
            <person name="Hinrichs A.S."/>
            <person name="Holmes I."/>
            <person name="Hoskins R.A."/>
            <person name="Hubisz M.J."/>
            <person name="Hultmark D."/>
            <person name="Huntley M.A."/>
            <person name="Jaffe D.B."/>
            <person name="Jagadeeshan S."/>
            <person name="Jeck W.R."/>
            <person name="Johnson J."/>
            <person name="Jones C.D."/>
            <person name="Jordan W.C."/>
            <person name="Karpen G.H."/>
            <person name="Kataoka E."/>
            <person name="Keightley P.D."/>
            <person name="Kheradpour P."/>
            <person name="Kirkness E.F."/>
            <person name="Koerich L.B."/>
            <person name="Kristiansen K."/>
            <person name="Kudrna D."/>
            <person name="Kulathinal R.J."/>
            <person name="Kumar S."/>
            <person name="Kwok R."/>
            <person name="Lander E."/>
            <person name="Langley C.H."/>
            <person name="Lapoint R."/>
            <person name="Lazzaro B.P."/>
            <person name="Lee S.J."/>
            <person name="Levesque L."/>
            <person name="Li R."/>
            <person name="Lin C.F."/>
            <person name="Lin M.F."/>
            <person name="Lindblad-Toh K."/>
            <person name="Llopart A."/>
            <person name="Long M."/>
            <person name="Low L."/>
            <person name="Lozovsky E."/>
            <person name="Lu J."/>
            <person name="Luo M."/>
            <person name="Machado C.A."/>
            <person name="Makalowski W."/>
            <person name="Marzo M."/>
            <person name="Matsuda M."/>
            <person name="Matzkin L."/>
            <person name="McAllister B."/>
            <person name="McBride C.S."/>
            <person name="McKernan B."/>
            <person name="McKernan K."/>
            <person name="Mendez-Lago M."/>
            <person name="Minx P."/>
            <person name="Mollenhauer M.U."/>
            <person name="Montooth K."/>
            <person name="Mount S.M."/>
            <person name="Mu X."/>
            <person name="Myers E."/>
            <person name="Negre B."/>
            <person name="Newfeld S."/>
            <person name="Nielsen R."/>
            <person name="Noor M.A."/>
            <person name="O'Grady P."/>
            <person name="Pachter L."/>
            <person name="Papaceit M."/>
            <person name="Parisi M.J."/>
            <person name="Parisi M."/>
            <person name="Parts L."/>
            <person name="Pedersen J.S."/>
            <person name="Pesole G."/>
            <person name="Phillippy A.M."/>
            <person name="Ponting C.P."/>
            <person name="Pop M."/>
            <person name="Porcelli D."/>
            <person name="Powell J.R."/>
            <person name="Prohaska S."/>
            <person name="Pruitt K."/>
            <person name="Puig M."/>
            <person name="Quesneville H."/>
            <person name="Ram K.R."/>
            <person name="Rand D."/>
            <person name="Rasmussen M.D."/>
            <person name="Reed L.K."/>
            <person name="Reenan R."/>
            <person name="Reily A."/>
            <person name="Remington K.A."/>
            <person name="Rieger T.T."/>
            <person name="Ritchie M.G."/>
            <person name="Robin C."/>
            <person name="Rogers Y.H."/>
            <person name="Rohde C."/>
            <person name="Rozas J."/>
            <person name="Rubenfield M.J."/>
            <person name="Ruiz A."/>
            <person name="Russo S."/>
            <person name="Salzberg S.L."/>
            <person name="Sanchez-Gracia A."/>
            <person name="Saranga D.J."/>
            <person name="Sato H."/>
            <person name="Schaeffer S.W."/>
            <person name="Schatz M.C."/>
            <person name="Schlenke T."/>
            <person name="Schwartz R."/>
            <person name="Segarra C."/>
            <person name="Singh R.S."/>
            <person name="Sirot L."/>
            <person name="Sirota M."/>
            <person name="Sisneros N.B."/>
            <person name="Smith C.D."/>
            <person name="Smith T.F."/>
            <person name="Spieth J."/>
            <person name="Stage D.E."/>
            <person name="Stark A."/>
            <person name="Stephan W."/>
            <person name="Strausberg R.L."/>
            <person name="Strempel S."/>
            <person name="Sturgill D."/>
            <person name="Sutton G."/>
            <person name="Sutton G.G."/>
            <person name="Tao W."/>
            <person name="Teichmann S."/>
            <person name="Tobari Y.N."/>
            <person name="Tomimura Y."/>
            <person name="Tsolas J.M."/>
            <person name="Valente V.L."/>
            <person name="Venter E."/>
            <person name="Venter J.C."/>
            <person name="Vicario S."/>
            <person name="Vieira F.G."/>
            <person name="Vilella A.J."/>
            <person name="Villasante A."/>
            <person name="Walenz B."/>
            <person name="Wang J."/>
            <person name="Wasserman M."/>
            <person name="Watts T."/>
            <person name="Wilson D."/>
            <person name="Wilson R.K."/>
            <person name="Wing R.A."/>
            <person name="Wolfner M.F."/>
            <person name="Wong A."/>
            <person name="Wong G.K."/>
            <person name="Wu C.I."/>
            <person name="Wu G."/>
            <person name="Yamamoto D."/>
            <person name="Yang H.P."/>
            <person name="Yang S.P."/>
            <person name="Yorke J.A."/>
            <person name="Yoshida K."/>
            <person name="Zdobnov E."/>
            <person name="Zhang P."/>
            <person name="Zhang Y."/>
            <person name="Zimin A.V."/>
            <person name="Baldwin J."/>
            <person name="Abdouelleil A."/>
            <person name="Abdulkadir J."/>
            <person name="Abebe A."/>
            <person name="Abera B."/>
            <person name="Abreu J."/>
            <person name="Acer S.C."/>
            <person name="Aftuck L."/>
            <person name="Alexander A."/>
            <person name="An P."/>
            <person name="Anderson E."/>
            <person name="Anderson S."/>
            <person name="Arachi H."/>
            <person name="Azer M."/>
            <person name="Bachantsang P."/>
            <person name="Barry A."/>
            <person name="Bayul T."/>
            <person name="Berlin A."/>
            <person name="Bessette D."/>
            <person name="Bloom T."/>
            <person name="Blye J."/>
            <person name="Boguslavskiy L."/>
            <person name="Bonnet C."/>
            <person name="Boukhgalter B."/>
            <person name="Bourzgui I."/>
            <person name="Brown A."/>
            <person name="Cahill P."/>
            <person name="Channer S."/>
            <person name="Cheshatsang Y."/>
            <person name="Chuda L."/>
            <person name="Citroen M."/>
            <person name="Collymore A."/>
            <person name="Cooke P."/>
            <person name="Costello M."/>
            <person name="D'Aco K."/>
            <person name="Daza R."/>
            <person name="De Haan G."/>
            <person name="DeGray S."/>
            <person name="DeMaso C."/>
            <person name="Dhargay N."/>
            <person name="Dooley K."/>
            <person name="Dooley E."/>
            <person name="Doricent M."/>
            <person name="Dorje P."/>
            <person name="Dorjee K."/>
            <person name="Dupes A."/>
            <person name="Elong R."/>
            <person name="Falk J."/>
            <person name="Farina A."/>
            <person name="Faro S."/>
            <person name="Ferguson D."/>
            <person name="Fisher S."/>
            <person name="Foley C.D."/>
            <person name="Franke A."/>
            <person name="Friedrich D."/>
            <person name="Gadbois L."/>
            <person name="Gearin G."/>
            <person name="Gearin C.R."/>
            <person name="Giannoukos G."/>
            <person name="Goode T."/>
            <person name="Graham J."/>
            <person name="Grandbois E."/>
            <person name="Grewal S."/>
            <person name="Gyaltsen K."/>
            <person name="Hafez N."/>
            <person name="Hagos B."/>
            <person name="Hall J."/>
            <person name="Henson C."/>
            <person name="Hollinger A."/>
            <person name="Honan T."/>
            <person name="Huard M.D."/>
            <person name="Hughes L."/>
            <person name="Hurhula B."/>
            <person name="Husby M.E."/>
            <person name="Kamat A."/>
            <person name="Kanga B."/>
            <person name="Kashin S."/>
            <person name="Khazanovich D."/>
            <person name="Kisner P."/>
            <person name="Lance K."/>
            <person name="Lara M."/>
            <person name="Lee W."/>
            <person name="Lennon N."/>
            <person name="Letendre F."/>
            <person name="LeVine R."/>
            <person name="Lipovsky A."/>
            <person name="Liu X."/>
            <person name="Liu J."/>
            <person name="Liu S."/>
            <person name="Lokyitsang T."/>
            <person name="Lokyitsang Y."/>
            <person name="Lubonja R."/>
            <person name="Lui A."/>
            <person name="MacDonald P."/>
            <person name="Magnisalis V."/>
            <person name="Maru K."/>
            <person name="Matthews C."/>
            <person name="McCusker W."/>
            <person name="McDonough S."/>
            <person name="Mehta T."/>
            <person name="Meldrim J."/>
            <person name="Meneus L."/>
            <person name="Mihai O."/>
            <person name="Mihalev A."/>
            <person name="Mihova T."/>
            <person name="Mittelman R."/>
            <person name="Mlenga V."/>
            <person name="Montmayeur A."/>
            <person name="Mulrain L."/>
            <person name="Navidi A."/>
            <person name="Naylor J."/>
            <person name="Negash T."/>
            <person name="Nguyen T."/>
            <person name="Nguyen N."/>
            <person name="Nicol R."/>
            <person name="Norbu C."/>
            <person name="Norbu N."/>
            <person name="Novod N."/>
            <person name="O'Neill B."/>
            <person name="Osman S."/>
            <person name="Markiewicz E."/>
            <person name="Oyono O.L."/>
            <person name="Patti C."/>
            <person name="Phunkhang P."/>
            <person name="Pierre F."/>
            <person name="Priest M."/>
            <person name="Raghuraman S."/>
            <person name="Rege F."/>
            <person name="Reyes R."/>
            <person name="Rise C."/>
            <person name="Rogov P."/>
            <person name="Ross K."/>
            <person name="Ryan E."/>
            <person name="Settipalli S."/>
            <person name="Shea T."/>
            <person name="Sherpa N."/>
            <person name="Shi L."/>
            <person name="Shih D."/>
            <person name="Sparrow T."/>
            <person name="Spaulding J."/>
            <person name="Stalker J."/>
            <person name="Stange-Thomann N."/>
            <person name="Stavropoulos S."/>
            <person name="Stone C."/>
            <person name="Strader C."/>
            <person name="Tesfaye S."/>
            <person name="Thomson T."/>
            <person name="Thoulutsang Y."/>
            <person name="Thoulutsang D."/>
            <person name="Topham K."/>
            <person name="Topping I."/>
            <person name="Tsamla T."/>
            <person name="Vassiliev H."/>
            <person name="Vo A."/>
            <person name="Wangchuk T."/>
            <person name="Wangdi T."/>
            <person name="Weiand M."/>
            <person name="Wilkinson J."/>
            <person name="Wilson A."/>
            <person name="Yadav S."/>
            <person name="Young G."/>
            <person name="Yu Q."/>
            <person name="Zembek L."/>
            <person name="Zhong D."/>
            <person name="Zimmer A."/>
            <person name="Zwirko Z."/>
            <person name="Jaffe D.B."/>
            <person name="Alvarez P."/>
            <person name="Brockman W."/>
            <person name="Butler J."/>
            <person name="Chin C."/>
            <person name="Gnerre S."/>
            <person name="Grabherr M."/>
            <person name="Kleber M."/>
            <person name="Mauceli E."/>
            <person name="MacCallum I."/>
        </authorList>
    </citation>
    <scope>NUCLEOTIDE SEQUENCE [LARGE SCALE GENOMIC DNA]</scope>
    <source>
        <strain evidence="5">Tucson 15010-1051.87</strain>
    </source>
</reference>